<sequence length="499" mass="56802">MLTLKEASRDVLVRWLCSLTMYTSTHAPDANKVYQYLLPATPLQEDLALLCRYYNSPYLTKIFLPTLIAKGKLHITSANMNQIVFYWKDAQVDTSVIPIEYFKVEDIEDGFHFSFLPLLGRMANIKMLVIGCLVSDELLAVLGINCPHLQVFDARDDIGDMVSDVGLAYLAQCRGLKRVFFSAFANEYDLNVEKLGFTGRGVALLLTLPQIVQVTCSEYILRDALHFLYRTRYHKQSLNVQYMLMSDQEVRASTLQILPILCPKLRIVSMYLDTGCERTVGSSLKSLYNLEVLWITTASQCRFQDLSLSNYGPQLTFLGITTCLLRTQDIILMSNCCPQLKILVLRMYSYGFDCTNIDTIQDSLFPSVEKLELIQNISVTLFKILNVKMRNLRELHCARAHINNLEEAVVSILEQGGWNNTELLTLPMDYPISLDVAQLVASKSPSLKFMAVDLQSRQEKKLYRFLQNSVPGVKLLDYYPDLSPSKTGVFSDSVWLKRM</sequence>
<comment type="caution">
    <text evidence="1">The sequence shown here is derived from an EMBL/GenBank/DDBJ whole genome shotgun (WGS) entry which is preliminary data.</text>
</comment>
<protein>
    <submittedName>
        <fullName evidence="1">Uncharacterized protein</fullName>
    </submittedName>
</protein>
<evidence type="ECO:0000313" key="2">
    <source>
        <dbReference type="Proteomes" id="UP000324222"/>
    </source>
</evidence>
<organism evidence="1 2">
    <name type="scientific">Portunus trituberculatus</name>
    <name type="common">Swimming crab</name>
    <name type="synonym">Neptunus trituberculatus</name>
    <dbReference type="NCBI Taxonomy" id="210409"/>
    <lineage>
        <taxon>Eukaryota</taxon>
        <taxon>Metazoa</taxon>
        <taxon>Ecdysozoa</taxon>
        <taxon>Arthropoda</taxon>
        <taxon>Crustacea</taxon>
        <taxon>Multicrustacea</taxon>
        <taxon>Malacostraca</taxon>
        <taxon>Eumalacostraca</taxon>
        <taxon>Eucarida</taxon>
        <taxon>Decapoda</taxon>
        <taxon>Pleocyemata</taxon>
        <taxon>Brachyura</taxon>
        <taxon>Eubrachyura</taxon>
        <taxon>Portunoidea</taxon>
        <taxon>Portunidae</taxon>
        <taxon>Portuninae</taxon>
        <taxon>Portunus</taxon>
    </lineage>
</organism>
<dbReference type="Proteomes" id="UP000324222">
    <property type="component" value="Unassembled WGS sequence"/>
</dbReference>
<gene>
    <name evidence="1" type="ORF">E2C01_013493</name>
</gene>
<reference evidence="1 2" key="1">
    <citation type="submission" date="2019-05" db="EMBL/GenBank/DDBJ databases">
        <title>Another draft genome of Portunus trituberculatus and its Hox gene families provides insights of decapod evolution.</title>
        <authorList>
            <person name="Jeong J.-H."/>
            <person name="Song I."/>
            <person name="Kim S."/>
            <person name="Choi T."/>
            <person name="Kim D."/>
            <person name="Ryu S."/>
            <person name="Kim W."/>
        </authorList>
    </citation>
    <scope>NUCLEOTIDE SEQUENCE [LARGE SCALE GENOMIC DNA]</scope>
    <source>
        <tissue evidence="1">Muscle</tissue>
    </source>
</reference>
<keyword evidence="2" id="KW-1185">Reference proteome</keyword>
<evidence type="ECO:0000313" key="1">
    <source>
        <dbReference type="EMBL" id="MPC20544.1"/>
    </source>
</evidence>
<name>A0A5B7DH70_PORTR</name>
<accession>A0A5B7DH70</accession>
<dbReference type="EMBL" id="VSRR010000883">
    <property type="protein sequence ID" value="MPC20544.1"/>
    <property type="molecule type" value="Genomic_DNA"/>
</dbReference>
<dbReference type="SUPFAM" id="SSF52047">
    <property type="entry name" value="RNI-like"/>
    <property type="match status" value="1"/>
</dbReference>
<dbReference type="AlphaFoldDB" id="A0A5B7DH70"/>
<dbReference type="OrthoDB" id="6367911at2759"/>
<proteinExistence type="predicted"/>
<dbReference type="Gene3D" id="3.80.10.10">
    <property type="entry name" value="Ribonuclease Inhibitor"/>
    <property type="match status" value="1"/>
</dbReference>
<dbReference type="InterPro" id="IPR032675">
    <property type="entry name" value="LRR_dom_sf"/>
</dbReference>